<evidence type="ECO:0000313" key="1">
    <source>
        <dbReference type="EMBL" id="CDW82421.1"/>
    </source>
</evidence>
<dbReference type="EMBL" id="CCKQ01010896">
    <property type="protein sequence ID" value="CDW82421.1"/>
    <property type="molecule type" value="Genomic_DNA"/>
</dbReference>
<dbReference type="AlphaFoldDB" id="A0A078AKL1"/>
<proteinExistence type="predicted"/>
<dbReference type="Proteomes" id="UP000039865">
    <property type="component" value="Unassembled WGS sequence"/>
</dbReference>
<sequence length="162" mass="18649">MFLDLSDVTVQVSVQEQSTSIYYEFDIVTLQILAYLQSTTTCFELVIVTSTYQAYQPFTQEITLLFYLYEYENLGLFEIVVEHFVVLQLQSTKNPSLYVTVVVQVSAQIQLTVGYIAFKYDPQLEVAMEVVQVGTFEQSKQHASQLIQQLIQYEDPLQSTKL</sequence>
<dbReference type="InParanoid" id="A0A078AKL1"/>
<keyword evidence="2" id="KW-1185">Reference proteome</keyword>
<evidence type="ECO:0000313" key="2">
    <source>
        <dbReference type="Proteomes" id="UP000039865"/>
    </source>
</evidence>
<organism evidence="1 2">
    <name type="scientific">Stylonychia lemnae</name>
    <name type="common">Ciliate</name>
    <dbReference type="NCBI Taxonomy" id="5949"/>
    <lineage>
        <taxon>Eukaryota</taxon>
        <taxon>Sar</taxon>
        <taxon>Alveolata</taxon>
        <taxon>Ciliophora</taxon>
        <taxon>Intramacronucleata</taxon>
        <taxon>Spirotrichea</taxon>
        <taxon>Stichotrichia</taxon>
        <taxon>Sporadotrichida</taxon>
        <taxon>Oxytrichidae</taxon>
        <taxon>Stylonychinae</taxon>
        <taxon>Stylonychia</taxon>
    </lineage>
</organism>
<protein>
    <submittedName>
        <fullName evidence="1">Uncharacterized protein</fullName>
    </submittedName>
</protein>
<accession>A0A078AKL1</accession>
<name>A0A078AKL1_STYLE</name>
<gene>
    <name evidence="1" type="primary">Contig16466.g17537</name>
    <name evidence="1" type="ORF">STYLEM_11453</name>
</gene>
<reference evidence="1 2" key="1">
    <citation type="submission" date="2014-06" db="EMBL/GenBank/DDBJ databases">
        <authorList>
            <person name="Swart Estienne"/>
        </authorList>
    </citation>
    <scope>NUCLEOTIDE SEQUENCE [LARGE SCALE GENOMIC DNA]</scope>
    <source>
        <strain evidence="1 2">130c</strain>
    </source>
</reference>